<dbReference type="AlphaFoldDB" id="A0A3Q7GF83"/>
<dbReference type="SUPFAM" id="SSF52743">
    <property type="entry name" value="Subtilisin-like"/>
    <property type="match status" value="1"/>
</dbReference>
<keyword evidence="2" id="KW-0732">Signal</keyword>
<dbReference type="STRING" id="4081.A0A3Q7GF83"/>
<protein>
    <recommendedName>
        <fullName evidence="3">Peptidase S8/S53 domain-containing protein</fullName>
    </recommendedName>
</protein>
<dbReference type="InterPro" id="IPR036852">
    <property type="entry name" value="Peptidase_S8/S53_dom_sf"/>
</dbReference>
<sequence length="85" mass="8685">MDDKGESYFGGVDILAGIDDAIKDGVDVLSASFSGDLIDFSEVDTSASFSVMGIGSFHAASHGIPFVVAGGNDGPDSYTDHTCCC</sequence>
<dbReference type="GO" id="GO:0006508">
    <property type="term" value="P:proteolysis"/>
    <property type="evidence" value="ECO:0007669"/>
    <property type="project" value="InterPro"/>
</dbReference>
<dbReference type="InterPro" id="IPR000209">
    <property type="entry name" value="Peptidase_S8/S53_dom"/>
</dbReference>
<dbReference type="InParanoid" id="A0A3Q7GF83"/>
<dbReference type="EnsemblPlants" id="Solyc05g013600.1.1">
    <property type="protein sequence ID" value="Solyc05g013600.1.1.1"/>
    <property type="gene ID" value="Solyc05g013600.1"/>
</dbReference>
<dbReference type="Gramene" id="Solyc05g013600.1.1">
    <property type="protein sequence ID" value="Solyc05g013600.1.1.1"/>
    <property type="gene ID" value="Solyc05g013600.1"/>
</dbReference>
<keyword evidence="5" id="KW-1185">Reference proteome</keyword>
<evidence type="ECO:0000313" key="4">
    <source>
        <dbReference type="EnsemblPlants" id="Solyc05g013600.1.1.1"/>
    </source>
</evidence>
<evidence type="ECO:0000256" key="2">
    <source>
        <dbReference type="ARBA" id="ARBA00022729"/>
    </source>
</evidence>
<evidence type="ECO:0000256" key="1">
    <source>
        <dbReference type="ARBA" id="ARBA00011073"/>
    </source>
</evidence>
<accession>A0A3Q7GF83</accession>
<dbReference type="Proteomes" id="UP000004994">
    <property type="component" value="Chromosome 5"/>
</dbReference>
<evidence type="ECO:0000313" key="5">
    <source>
        <dbReference type="Proteomes" id="UP000004994"/>
    </source>
</evidence>
<dbReference type="PaxDb" id="4081-Solyc05g013600.1.1"/>
<dbReference type="GO" id="GO:0004252">
    <property type="term" value="F:serine-type endopeptidase activity"/>
    <property type="evidence" value="ECO:0007669"/>
    <property type="project" value="InterPro"/>
</dbReference>
<organism evidence="4">
    <name type="scientific">Solanum lycopersicum</name>
    <name type="common">Tomato</name>
    <name type="synonym">Lycopersicon esculentum</name>
    <dbReference type="NCBI Taxonomy" id="4081"/>
    <lineage>
        <taxon>Eukaryota</taxon>
        <taxon>Viridiplantae</taxon>
        <taxon>Streptophyta</taxon>
        <taxon>Embryophyta</taxon>
        <taxon>Tracheophyta</taxon>
        <taxon>Spermatophyta</taxon>
        <taxon>Magnoliopsida</taxon>
        <taxon>eudicotyledons</taxon>
        <taxon>Gunneridae</taxon>
        <taxon>Pentapetalae</taxon>
        <taxon>asterids</taxon>
        <taxon>lamiids</taxon>
        <taxon>Solanales</taxon>
        <taxon>Solanaceae</taxon>
        <taxon>Solanoideae</taxon>
        <taxon>Solaneae</taxon>
        <taxon>Solanum</taxon>
        <taxon>Solanum subgen. Lycopersicon</taxon>
    </lineage>
</organism>
<proteinExistence type="inferred from homology"/>
<reference evidence="4" key="2">
    <citation type="submission" date="2019-01" db="UniProtKB">
        <authorList>
            <consortium name="EnsemblPlants"/>
        </authorList>
    </citation>
    <scope>IDENTIFICATION</scope>
    <source>
        <strain evidence="4">cv. Heinz 1706</strain>
    </source>
</reference>
<comment type="similarity">
    <text evidence="1">Belongs to the peptidase S8 family.</text>
</comment>
<evidence type="ECO:0000259" key="3">
    <source>
        <dbReference type="Pfam" id="PF00082"/>
    </source>
</evidence>
<dbReference type="PANTHER" id="PTHR10795">
    <property type="entry name" value="PROPROTEIN CONVERTASE SUBTILISIN/KEXIN"/>
    <property type="match status" value="1"/>
</dbReference>
<dbReference type="Gene3D" id="3.40.50.200">
    <property type="entry name" value="Peptidase S8/S53 domain"/>
    <property type="match status" value="1"/>
</dbReference>
<reference evidence="4" key="1">
    <citation type="journal article" date="2012" name="Nature">
        <title>The tomato genome sequence provides insights into fleshy fruit evolution.</title>
        <authorList>
            <consortium name="Tomato Genome Consortium"/>
        </authorList>
    </citation>
    <scope>NUCLEOTIDE SEQUENCE [LARGE SCALE GENOMIC DNA]</scope>
    <source>
        <strain evidence="4">cv. Heinz 1706</strain>
    </source>
</reference>
<name>A0A3Q7GF83_SOLLC</name>
<dbReference type="InterPro" id="IPR045051">
    <property type="entry name" value="SBT"/>
</dbReference>
<dbReference type="Pfam" id="PF00082">
    <property type="entry name" value="Peptidase_S8"/>
    <property type="match status" value="1"/>
</dbReference>
<feature type="domain" description="Peptidase S8/S53" evidence="3">
    <location>
        <begin position="7"/>
        <end position="76"/>
    </location>
</feature>